<comment type="function">
    <text evidence="12">Component of the ubiquinol-cytochrome c oxidoreductase, a multisubunit transmembrane complex that is part of the mitochondrial electron transport chain which drives oxidative phosphorylation. The complex plays an important role in the uptake of multiple carbon sources present in different host niches.</text>
</comment>
<comment type="subcellular location">
    <subcellularLocation>
        <location evidence="1 12">Mitochondrion inner membrane</location>
        <topology evidence="1 12">Single-pass membrane protein</topology>
    </subcellularLocation>
</comment>
<keyword evidence="10" id="KW-0472">Membrane</keyword>
<dbReference type="OrthoDB" id="44067at2759"/>
<dbReference type="EMBL" id="BFEA01000231">
    <property type="protein sequence ID" value="GBG75820.1"/>
    <property type="molecule type" value="Genomic_DNA"/>
</dbReference>
<comment type="similarity">
    <text evidence="2 12">Belongs to the UQCR10/QCR9 family.</text>
</comment>
<keyword evidence="4 12" id="KW-0679">Respiratory chain</keyword>
<evidence type="ECO:0000256" key="11">
    <source>
        <dbReference type="ARBA" id="ARBA00044247"/>
    </source>
</evidence>
<name>A0A388L0J3_CHABU</name>
<keyword evidence="9 12" id="KW-0496">Mitochondrion</keyword>
<evidence type="ECO:0000256" key="3">
    <source>
        <dbReference type="ARBA" id="ARBA00022448"/>
    </source>
</evidence>
<keyword evidence="14" id="KW-1185">Reference proteome</keyword>
<evidence type="ECO:0000256" key="9">
    <source>
        <dbReference type="ARBA" id="ARBA00023128"/>
    </source>
</evidence>
<dbReference type="PANTHER" id="PTHR12980:SF0">
    <property type="entry name" value="CYTOCHROME B-C1 COMPLEX SUBUNIT 9"/>
    <property type="match status" value="1"/>
</dbReference>
<dbReference type="InterPro" id="IPR008027">
    <property type="entry name" value="QCR9"/>
</dbReference>
<organism evidence="13 14">
    <name type="scientific">Chara braunii</name>
    <name type="common">Braun's stonewort</name>
    <dbReference type="NCBI Taxonomy" id="69332"/>
    <lineage>
        <taxon>Eukaryota</taxon>
        <taxon>Viridiplantae</taxon>
        <taxon>Streptophyta</taxon>
        <taxon>Charophyceae</taxon>
        <taxon>Charales</taxon>
        <taxon>Characeae</taxon>
        <taxon>Chara</taxon>
    </lineage>
</organism>
<keyword evidence="3 12" id="KW-0813">Transport</keyword>
<evidence type="ECO:0000256" key="7">
    <source>
        <dbReference type="ARBA" id="ARBA00022982"/>
    </source>
</evidence>
<evidence type="ECO:0000256" key="1">
    <source>
        <dbReference type="ARBA" id="ARBA00004434"/>
    </source>
</evidence>
<evidence type="ECO:0000256" key="6">
    <source>
        <dbReference type="ARBA" id="ARBA00022792"/>
    </source>
</evidence>
<reference evidence="13 14" key="1">
    <citation type="journal article" date="2018" name="Cell">
        <title>The Chara Genome: Secondary Complexity and Implications for Plant Terrestrialization.</title>
        <authorList>
            <person name="Nishiyama T."/>
            <person name="Sakayama H."/>
            <person name="Vries J.D."/>
            <person name="Buschmann H."/>
            <person name="Saint-Marcoux D."/>
            <person name="Ullrich K.K."/>
            <person name="Haas F.B."/>
            <person name="Vanderstraeten L."/>
            <person name="Becker D."/>
            <person name="Lang D."/>
            <person name="Vosolsobe S."/>
            <person name="Rombauts S."/>
            <person name="Wilhelmsson P.K.I."/>
            <person name="Janitza P."/>
            <person name="Kern R."/>
            <person name="Heyl A."/>
            <person name="Rumpler F."/>
            <person name="Villalobos L.I.A.C."/>
            <person name="Clay J.M."/>
            <person name="Skokan R."/>
            <person name="Toyoda A."/>
            <person name="Suzuki Y."/>
            <person name="Kagoshima H."/>
            <person name="Schijlen E."/>
            <person name="Tajeshwar N."/>
            <person name="Catarino B."/>
            <person name="Hetherington A.J."/>
            <person name="Saltykova A."/>
            <person name="Bonnot C."/>
            <person name="Breuninger H."/>
            <person name="Symeonidi A."/>
            <person name="Radhakrishnan G.V."/>
            <person name="Van Nieuwerburgh F."/>
            <person name="Deforce D."/>
            <person name="Chang C."/>
            <person name="Karol K.G."/>
            <person name="Hedrich R."/>
            <person name="Ulvskov P."/>
            <person name="Glockner G."/>
            <person name="Delwiche C.F."/>
            <person name="Petrasek J."/>
            <person name="Van de Peer Y."/>
            <person name="Friml J."/>
            <person name="Beilby M."/>
            <person name="Dolan L."/>
            <person name="Kohara Y."/>
            <person name="Sugano S."/>
            <person name="Fujiyama A."/>
            <person name="Delaux P.-M."/>
            <person name="Quint M."/>
            <person name="TheiBen G."/>
            <person name="Hagemann M."/>
            <person name="Harholt J."/>
            <person name="Dunand C."/>
            <person name="Zachgo S."/>
            <person name="Langdale J."/>
            <person name="Maumus F."/>
            <person name="Straeten D.V.D."/>
            <person name="Gould S.B."/>
            <person name="Rensing S.A."/>
        </authorList>
    </citation>
    <scope>NUCLEOTIDE SEQUENCE [LARGE SCALE GENOMIC DNA]</scope>
    <source>
        <strain evidence="13 14">S276</strain>
    </source>
</reference>
<dbReference type="PANTHER" id="PTHR12980">
    <property type="entry name" value="UBIQUINOL-CYTOCHROME C REDUCTASE COMPLEX, SUBUNIT X"/>
    <property type="match status" value="1"/>
</dbReference>
<dbReference type="Pfam" id="PF05365">
    <property type="entry name" value="UCR_UQCRX_QCR9"/>
    <property type="match status" value="1"/>
</dbReference>
<keyword evidence="6 12" id="KW-0999">Mitochondrion inner membrane</keyword>
<sequence>MERAAGPSLLNSAYRLFMRRTSVYVGVVITGALIGERLVDSGINKLWIMNNKGKQYEDIPVLGQRTGGSDDE</sequence>
<protein>
    <recommendedName>
        <fullName evidence="11 12">Complex III subunit 9</fullName>
    </recommendedName>
</protein>
<dbReference type="Proteomes" id="UP000265515">
    <property type="component" value="Unassembled WGS sequence"/>
</dbReference>
<dbReference type="STRING" id="69332.A0A388L0J3"/>
<proteinExistence type="inferred from homology"/>
<dbReference type="SUPFAM" id="SSF81514">
    <property type="entry name" value="Subunit X (non-heme 7 kDa protein) of cytochrome bc1 complex (Ubiquinol-cytochrome c reductase)"/>
    <property type="match status" value="1"/>
</dbReference>
<keyword evidence="8" id="KW-1133">Transmembrane helix</keyword>
<evidence type="ECO:0000256" key="12">
    <source>
        <dbReference type="RuleBase" id="RU368056"/>
    </source>
</evidence>
<accession>A0A388L0J3</accession>
<dbReference type="AlphaFoldDB" id="A0A388L0J3"/>
<dbReference type="InterPro" id="IPR036656">
    <property type="entry name" value="QCR9_sf"/>
</dbReference>
<keyword evidence="5" id="KW-0812">Transmembrane</keyword>
<evidence type="ECO:0000256" key="10">
    <source>
        <dbReference type="ARBA" id="ARBA00023136"/>
    </source>
</evidence>
<dbReference type="GO" id="GO:0045275">
    <property type="term" value="C:respiratory chain complex III"/>
    <property type="evidence" value="ECO:0007669"/>
    <property type="project" value="UniProtKB-UniRule"/>
</dbReference>
<dbReference type="Gramene" id="GBG75820">
    <property type="protein sequence ID" value="GBG75820"/>
    <property type="gene ID" value="CBR_g21065"/>
</dbReference>
<dbReference type="Gene3D" id="1.20.5.260">
    <property type="entry name" value="Cytochrome b-c1 complex subunit 9"/>
    <property type="match status" value="1"/>
</dbReference>
<comment type="caution">
    <text evidence="13">The sequence shown here is derived from an EMBL/GenBank/DDBJ whole genome shotgun (WGS) entry which is preliminary data.</text>
</comment>
<keyword evidence="7 12" id="KW-0249">Electron transport</keyword>
<evidence type="ECO:0000256" key="5">
    <source>
        <dbReference type="ARBA" id="ARBA00022692"/>
    </source>
</evidence>
<evidence type="ECO:0000313" key="14">
    <source>
        <dbReference type="Proteomes" id="UP000265515"/>
    </source>
</evidence>
<dbReference type="GO" id="GO:0006122">
    <property type="term" value="P:mitochondrial electron transport, ubiquinol to cytochrome c"/>
    <property type="evidence" value="ECO:0007669"/>
    <property type="project" value="UniProtKB-UniRule"/>
</dbReference>
<dbReference type="FunFam" id="1.20.5.260:FF:000002">
    <property type="entry name" value="cytochrome b-c1 complex subunit 9"/>
    <property type="match status" value="1"/>
</dbReference>
<comment type="subunit">
    <text evidence="12">Component of the ubiquinol-cytochrome c oxidoreductase (cytochrome b-c1 complex, complex III, CIII), a multisubunit enzyme composed of 3 respiratory subunits cytochrome b, cytochrome c1 and Rieske protein, 2 core protein subunits, and additional low-molecular weight protein subunits.</text>
</comment>
<gene>
    <name evidence="13" type="ORF">CBR_g21065</name>
</gene>
<evidence type="ECO:0000256" key="8">
    <source>
        <dbReference type="ARBA" id="ARBA00022989"/>
    </source>
</evidence>
<dbReference type="OMA" id="YGFDRAW"/>
<dbReference type="GO" id="GO:0005743">
    <property type="term" value="C:mitochondrial inner membrane"/>
    <property type="evidence" value="ECO:0007669"/>
    <property type="project" value="UniProtKB-SubCell"/>
</dbReference>
<evidence type="ECO:0000313" key="13">
    <source>
        <dbReference type="EMBL" id="GBG75820.1"/>
    </source>
</evidence>
<evidence type="ECO:0000256" key="2">
    <source>
        <dbReference type="ARBA" id="ARBA00007856"/>
    </source>
</evidence>
<evidence type="ECO:0000256" key="4">
    <source>
        <dbReference type="ARBA" id="ARBA00022660"/>
    </source>
</evidence>